<proteinExistence type="predicted"/>
<dbReference type="EMBL" id="CM003607">
    <property type="protein sequence ID" value="KYP67557.1"/>
    <property type="molecule type" value="Genomic_DNA"/>
</dbReference>
<dbReference type="Gramene" id="C.cajan_23221.t">
    <property type="protein sequence ID" value="C.cajan_23221.t.cds1"/>
    <property type="gene ID" value="C.cajan_23221"/>
</dbReference>
<protein>
    <submittedName>
        <fullName evidence="1">Ribonuclease H protein At1g65750 family</fullName>
    </submittedName>
</protein>
<sequence length="231" mass="27953">MWGMDDKETKICWVKWEKVTMPKNRGGLGIKDLDSFNISMLAKWRWNFFHQSDSLWTQVLRSKYGGYASLLDEQHNSQASHCSEWWRDIKKSCGGEDELRWFDSTMRWKLGDEKEIRFWQDKWLGDQSLLEAFPRIFVNSNQQQNKVADMRTWEGQEWRWCFQWRRNWFDRENAQWASFQLLIARAKLQKQIKDSWSRPIETSGMYTVNSAYKVIHNMRYPGLVDINFQKI</sequence>
<keyword evidence="2" id="KW-1185">Reference proteome</keyword>
<evidence type="ECO:0000313" key="1">
    <source>
        <dbReference type="EMBL" id="KYP67557.1"/>
    </source>
</evidence>
<reference evidence="1 2" key="1">
    <citation type="journal article" date="2012" name="Nat. Biotechnol.">
        <title>Draft genome sequence of pigeonpea (Cajanus cajan), an orphan legume crop of resource-poor farmers.</title>
        <authorList>
            <person name="Varshney R.K."/>
            <person name="Chen W."/>
            <person name="Li Y."/>
            <person name="Bharti A.K."/>
            <person name="Saxena R.K."/>
            <person name="Schlueter J.A."/>
            <person name="Donoghue M.T."/>
            <person name="Azam S."/>
            <person name="Fan G."/>
            <person name="Whaley A.M."/>
            <person name="Farmer A.D."/>
            <person name="Sheridan J."/>
            <person name="Iwata A."/>
            <person name="Tuteja R."/>
            <person name="Penmetsa R.V."/>
            <person name="Wu W."/>
            <person name="Upadhyaya H.D."/>
            <person name="Yang S.P."/>
            <person name="Shah T."/>
            <person name="Saxena K.B."/>
            <person name="Michael T."/>
            <person name="McCombie W.R."/>
            <person name="Yang B."/>
            <person name="Zhang G."/>
            <person name="Yang H."/>
            <person name="Wang J."/>
            <person name="Spillane C."/>
            <person name="Cook D.R."/>
            <person name="May G.D."/>
            <person name="Xu X."/>
            <person name="Jackson S.A."/>
        </authorList>
    </citation>
    <scope>NUCLEOTIDE SEQUENCE [LARGE SCALE GENOMIC DNA]</scope>
    <source>
        <strain evidence="2">cv. Asha</strain>
    </source>
</reference>
<accession>A0A151TKJ9</accession>
<gene>
    <name evidence="1" type="ORF">KK1_023901</name>
</gene>
<dbReference type="AlphaFoldDB" id="A0A151TKJ9"/>
<dbReference type="PANTHER" id="PTHR36617">
    <property type="entry name" value="PROTEIN, PUTATIVE-RELATED"/>
    <property type="match status" value="1"/>
</dbReference>
<dbReference type="Proteomes" id="UP000075243">
    <property type="component" value="Chromosome 5"/>
</dbReference>
<evidence type="ECO:0000313" key="2">
    <source>
        <dbReference type="Proteomes" id="UP000075243"/>
    </source>
</evidence>
<name>A0A151TKJ9_CAJCA</name>
<dbReference type="OMA" id="WEIICAP"/>
<dbReference type="PANTHER" id="PTHR36617:SF16">
    <property type="entry name" value="OS04G0516500 PROTEIN"/>
    <property type="match status" value="1"/>
</dbReference>
<organism evidence="1 2">
    <name type="scientific">Cajanus cajan</name>
    <name type="common">Pigeon pea</name>
    <name type="synonym">Cajanus indicus</name>
    <dbReference type="NCBI Taxonomy" id="3821"/>
    <lineage>
        <taxon>Eukaryota</taxon>
        <taxon>Viridiplantae</taxon>
        <taxon>Streptophyta</taxon>
        <taxon>Embryophyta</taxon>
        <taxon>Tracheophyta</taxon>
        <taxon>Spermatophyta</taxon>
        <taxon>Magnoliopsida</taxon>
        <taxon>eudicotyledons</taxon>
        <taxon>Gunneridae</taxon>
        <taxon>Pentapetalae</taxon>
        <taxon>rosids</taxon>
        <taxon>fabids</taxon>
        <taxon>Fabales</taxon>
        <taxon>Fabaceae</taxon>
        <taxon>Papilionoideae</taxon>
        <taxon>50 kb inversion clade</taxon>
        <taxon>NPAAA clade</taxon>
        <taxon>indigoferoid/millettioid clade</taxon>
        <taxon>Phaseoleae</taxon>
        <taxon>Cajanus</taxon>
    </lineage>
</organism>